<keyword evidence="1" id="KW-0479">Metal-binding</keyword>
<dbReference type="PROSITE" id="PS00028">
    <property type="entry name" value="ZINC_FINGER_C2H2_1"/>
    <property type="match status" value="2"/>
</dbReference>
<evidence type="ECO:0000256" key="2">
    <source>
        <dbReference type="ARBA" id="ARBA00022737"/>
    </source>
</evidence>
<evidence type="ECO:0000313" key="9">
    <source>
        <dbReference type="Proteomes" id="UP000226031"/>
    </source>
</evidence>
<comment type="caution">
    <text evidence="8">The sequence shown here is derived from an EMBL/GenBank/DDBJ whole genome shotgun (WGS) entry which is preliminary data.</text>
</comment>
<name>A0A2B7ZAZ7_9EURO</name>
<evidence type="ECO:0000259" key="7">
    <source>
        <dbReference type="PROSITE" id="PS50157"/>
    </source>
</evidence>
<dbReference type="Gene3D" id="3.30.160.60">
    <property type="entry name" value="Classic Zinc Finger"/>
    <property type="match status" value="2"/>
</dbReference>
<dbReference type="SUPFAM" id="SSF57667">
    <property type="entry name" value="beta-beta-alpha zinc fingers"/>
    <property type="match status" value="1"/>
</dbReference>
<dbReference type="STRING" id="73230.A0A2B7ZAZ7"/>
<proteinExistence type="predicted"/>
<dbReference type="PROSITE" id="PS50157">
    <property type="entry name" value="ZINC_FINGER_C2H2_2"/>
    <property type="match status" value="2"/>
</dbReference>
<protein>
    <recommendedName>
        <fullName evidence="7">C2H2-type domain-containing protein</fullName>
    </recommendedName>
</protein>
<dbReference type="Pfam" id="PF00096">
    <property type="entry name" value="zf-C2H2"/>
    <property type="match status" value="1"/>
</dbReference>
<dbReference type="PANTHER" id="PTHR24409:SF295">
    <property type="entry name" value="AZ2-RELATED"/>
    <property type="match status" value="1"/>
</dbReference>
<keyword evidence="3 5" id="KW-0863">Zinc-finger</keyword>
<accession>A0A2B7ZAZ7</accession>
<evidence type="ECO:0000256" key="3">
    <source>
        <dbReference type="ARBA" id="ARBA00022771"/>
    </source>
</evidence>
<reference evidence="8 9" key="1">
    <citation type="submission" date="2017-10" db="EMBL/GenBank/DDBJ databases">
        <title>Comparative genomics in systemic dimorphic fungi from Ajellomycetaceae.</title>
        <authorList>
            <person name="Munoz J.F."/>
            <person name="Mcewen J.G."/>
            <person name="Clay O.K."/>
            <person name="Cuomo C.A."/>
        </authorList>
    </citation>
    <scope>NUCLEOTIDE SEQUENCE [LARGE SCALE GENOMIC DNA]</scope>
    <source>
        <strain evidence="8 9">UAMH4076</strain>
    </source>
</reference>
<dbReference type="EMBL" id="PDND01000179">
    <property type="protein sequence ID" value="PGH30318.1"/>
    <property type="molecule type" value="Genomic_DNA"/>
</dbReference>
<feature type="region of interest" description="Disordered" evidence="6">
    <location>
        <begin position="105"/>
        <end position="148"/>
    </location>
</feature>
<dbReference type="SMART" id="SM00355">
    <property type="entry name" value="ZnF_C2H2"/>
    <property type="match status" value="3"/>
</dbReference>
<sequence>MTLIGSFLASRRLNESVAQLRQASQESLEASISLAGQFTRLKPPQENLFPFEPDPNDKFPEEIIYSIDPRLLTLSPSPEAEAGDYYNTQNLTQYDYHSFSESSLDNSSSPYLADSEIGDSLTGTVDEAQPATPVQKYNNSTSGQSPAHSLNTNCSAKFLCSDCGKGFELPCHLRKHEKYHVKDRPCNIRNCTKRFARERDLQRHRGDVHPESFPSLAKRYRCPRGDYESNREDNLKRHMEAKHPEEPIPANWKQAFLKRK</sequence>
<keyword evidence="4" id="KW-0862">Zinc</keyword>
<dbReference type="PANTHER" id="PTHR24409">
    <property type="entry name" value="ZINC FINGER PROTEIN 142"/>
    <property type="match status" value="1"/>
</dbReference>
<keyword evidence="9" id="KW-1185">Reference proteome</keyword>
<dbReference type="GO" id="GO:0008270">
    <property type="term" value="F:zinc ion binding"/>
    <property type="evidence" value="ECO:0007669"/>
    <property type="project" value="UniProtKB-KW"/>
</dbReference>
<dbReference type="InterPro" id="IPR036236">
    <property type="entry name" value="Znf_C2H2_sf"/>
</dbReference>
<dbReference type="GO" id="GO:0000977">
    <property type="term" value="F:RNA polymerase II transcription regulatory region sequence-specific DNA binding"/>
    <property type="evidence" value="ECO:0007669"/>
    <property type="project" value="TreeGrafter"/>
</dbReference>
<feature type="compositionally biased region" description="Polar residues" evidence="6">
    <location>
        <begin position="135"/>
        <end position="148"/>
    </location>
</feature>
<evidence type="ECO:0000313" key="8">
    <source>
        <dbReference type="EMBL" id="PGH30318.1"/>
    </source>
</evidence>
<feature type="region of interest" description="Disordered" evidence="6">
    <location>
        <begin position="224"/>
        <end position="260"/>
    </location>
</feature>
<dbReference type="Proteomes" id="UP000226031">
    <property type="component" value="Unassembled WGS sequence"/>
</dbReference>
<keyword evidence="2" id="KW-0677">Repeat</keyword>
<gene>
    <name evidence="8" type="ORF">GX50_06912</name>
</gene>
<evidence type="ECO:0000256" key="5">
    <source>
        <dbReference type="PROSITE-ProRule" id="PRU00042"/>
    </source>
</evidence>
<feature type="domain" description="C2H2-type" evidence="7">
    <location>
        <begin position="184"/>
        <end position="214"/>
    </location>
</feature>
<dbReference type="GO" id="GO:0000981">
    <property type="term" value="F:DNA-binding transcription factor activity, RNA polymerase II-specific"/>
    <property type="evidence" value="ECO:0007669"/>
    <property type="project" value="TreeGrafter"/>
</dbReference>
<feature type="compositionally biased region" description="Basic and acidic residues" evidence="6">
    <location>
        <begin position="224"/>
        <end position="246"/>
    </location>
</feature>
<evidence type="ECO:0000256" key="1">
    <source>
        <dbReference type="ARBA" id="ARBA00022723"/>
    </source>
</evidence>
<evidence type="ECO:0000256" key="6">
    <source>
        <dbReference type="SAM" id="MobiDB-lite"/>
    </source>
</evidence>
<evidence type="ECO:0000256" key="4">
    <source>
        <dbReference type="ARBA" id="ARBA00022833"/>
    </source>
</evidence>
<dbReference type="GO" id="GO:0005634">
    <property type="term" value="C:nucleus"/>
    <property type="evidence" value="ECO:0007669"/>
    <property type="project" value="TreeGrafter"/>
</dbReference>
<feature type="domain" description="C2H2-type" evidence="7">
    <location>
        <begin position="158"/>
        <end position="185"/>
    </location>
</feature>
<dbReference type="AlphaFoldDB" id="A0A2B7ZAZ7"/>
<organism evidence="8 9">
    <name type="scientific">[Emmonsia] crescens</name>
    <dbReference type="NCBI Taxonomy" id="73230"/>
    <lineage>
        <taxon>Eukaryota</taxon>
        <taxon>Fungi</taxon>
        <taxon>Dikarya</taxon>
        <taxon>Ascomycota</taxon>
        <taxon>Pezizomycotina</taxon>
        <taxon>Eurotiomycetes</taxon>
        <taxon>Eurotiomycetidae</taxon>
        <taxon>Onygenales</taxon>
        <taxon>Ajellomycetaceae</taxon>
        <taxon>Emergomyces</taxon>
    </lineage>
</organism>
<dbReference type="InterPro" id="IPR013087">
    <property type="entry name" value="Znf_C2H2_type"/>
</dbReference>
<dbReference type="VEuPathDB" id="FungiDB:EMCG_00696"/>